<name>A0ABW5KYY1_9SPHI</name>
<proteinExistence type="predicted"/>
<evidence type="ECO:0000256" key="1">
    <source>
        <dbReference type="SAM" id="MobiDB-lite"/>
    </source>
</evidence>
<evidence type="ECO:0000313" key="4">
    <source>
        <dbReference type="Proteomes" id="UP001597440"/>
    </source>
</evidence>
<dbReference type="RefSeq" id="WP_210356035.1">
    <property type="nucleotide sequence ID" value="NZ_JAEQMU010000006.1"/>
</dbReference>
<feature type="compositionally biased region" description="Acidic residues" evidence="1">
    <location>
        <begin position="307"/>
        <end position="318"/>
    </location>
</feature>
<evidence type="ECO:0000313" key="3">
    <source>
        <dbReference type="EMBL" id="MFD2554162.1"/>
    </source>
</evidence>
<accession>A0ABW5KYY1</accession>
<reference evidence="4" key="1">
    <citation type="journal article" date="2019" name="Int. J. Syst. Evol. Microbiol.">
        <title>The Global Catalogue of Microorganisms (GCM) 10K type strain sequencing project: providing services to taxonomists for standard genome sequencing and annotation.</title>
        <authorList>
            <consortium name="The Broad Institute Genomics Platform"/>
            <consortium name="The Broad Institute Genome Sequencing Center for Infectious Disease"/>
            <person name="Wu L."/>
            <person name="Ma J."/>
        </authorList>
    </citation>
    <scope>NUCLEOTIDE SEQUENCE [LARGE SCALE GENOMIC DNA]</scope>
    <source>
        <strain evidence="4">KCTC 52298</strain>
    </source>
</reference>
<comment type="caution">
    <text evidence="3">The sequence shown here is derived from an EMBL/GenBank/DDBJ whole genome shotgun (WGS) entry which is preliminary data.</text>
</comment>
<dbReference type="Proteomes" id="UP001597440">
    <property type="component" value="Unassembled WGS sequence"/>
</dbReference>
<keyword evidence="2" id="KW-0812">Transmembrane</keyword>
<keyword evidence="2" id="KW-1133">Transmembrane helix</keyword>
<protein>
    <submittedName>
        <fullName evidence="3">Uncharacterized protein</fullName>
    </submittedName>
</protein>
<sequence length="334" mass="38904">MEFEQKTKKSKRKIIIIVLVILGLLVFAGNYAYKRYKEINDETTVQVTIKSPIQLYTYDINVRENNGFTKYKLIPANTIVDIDLEKWHNLEGVGYFYKIKNWEGRDDIFAEEKIHQYIPSSALSYYSFDNLNYYEVFPSDDYNDIPSRFQSCIVDLFSKNQFHSNKTWRFTSIPDRVKDVIAFGDFVGSKTPGVAIVLEDYSAENSQVYILHKNASNGCDIVYSGNWGTAPTIKSFKKGQLIYINEYYGNLDKTQAPNDGIFIKNATEYKAIFYSPKEKRFVLYDQYTPEQVQEIEKNIRENPYNEQSEEDTSDEETNSETRETTKTTTENEVN</sequence>
<keyword evidence="2" id="KW-0472">Membrane</keyword>
<dbReference type="EMBL" id="JBHULD010000008">
    <property type="protein sequence ID" value="MFD2554162.1"/>
    <property type="molecule type" value="Genomic_DNA"/>
</dbReference>
<feature type="region of interest" description="Disordered" evidence="1">
    <location>
        <begin position="295"/>
        <end position="334"/>
    </location>
</feature>
<keyword evidence="4" id="KW-1185">Reference proteome</keyword>
<gene>
    <name evidence="3" type="ORF">ACFSQW_07165</name>
</gene>
<organism evidence="3 4">
    <name type="scientific">Sphingobacterium tabacisoli</name>
    <dbReference type="NCBI Taxonomy" id="2044855"/>
    <lineage>
        <taxon>Bacteria</taxon>
        <taxon>Pseudomonadati</taxon>
        <taxon>Bacteroidota</taxon>
        <taxon>Sphingobacteriia</taxon>
        <taxon>Sphingobacteriales</taxon>
        <taxon>Sphingobacteriaceae</taxon>
        <taxon>Sphingobacterium</taxon>
    </lineage>
</organism>
<feature type="transmembrane region" description="Helical" evidence="2">
    <location>
        <begin position="14"/>
        <end position="33"/>
    </location>
</feature>
<evidence type="ECO:0000256" key="2">
    <source>
        <dbReference type="SAM" id="Phobius"/>
    </source>
</evidence>